<protein>
    <submittedName>
        <fullName evidence="2">Uncharacterized protein</fullName>
    </submittedName>
</protein>
<dbReference type="RefSeq" id="XP_070916177.1">
    <property type="nucleotide sequence ID" value="XM_071060076.1"/>
</dbReference>
<dbReference type="PANTHER" id="PTHR42089">
    <property type="entry name" value="YALI0F09427P"/>
    <property type="match status" value="1"/>
</dbReference>
<dbReference type="PANTHER" id="PTHR42089:SF1">
    <property type="entry name" value="YALI0F09427P"/>
    <property type="match status" value="1"/>
</dbReference>
<dbReference type="EMBL" id="BAAFSV010000002">
    <property type="protein sequence ID" value="GAB1314446.1"/>
    <property type="molecule type" value="Genomic_DNA"/>
</dbReference>
<comment type="caution">
    <text evidence="2">The sequence shown here is derived from an EMBL/GenBank/DDBJ whole genome shotgun (WGS) entry which is preliminary data.</text>
</comment>
<organism evidence="2 3">
    <name type="scientific">Madurella fahalii</name>
    <dbReference type="NCBI Taxonomy" id="1157608"/>
    <lineage>
        <taxon>Eukaryota</taxon>
        <taxon>Fungi</taxon>
        <taxon>Dikarya</taxon>
        <taxon>Ascomycota</taxon>
        <taxon>Pezizomycotina</taxon>
        <taxon>Sordariomycetes</taxon>
        <taxon>Sordariomycetidae</taxon>
        <taxon>Sordariales</taxon>
        <taxon>Sordariales incertae sedis</taxon>
        <taxon>Madurella</taxon>
    </lineage>
</organism>
<gene>
    <name evidence="2" type="ORF">MFIFM68171_04656</name>
</gene>
<sequence length="227" mass="23591">MHDNRTHPLLQQLPLTVSPFVNLPTATTLPYTYKPMPSTLPPSLIGISAATSSSSTTTGTADANTAAAAGAGAGAERKPRYVVSGSGHAAHPDDILATCRELHAHVTKLQSDAEAELTRVEERIRARELAEKRRVAPGWLDSEARLLEPERKGGAAPAAPAVGQGLAAEQGDGGREMQQQRWFGAEGAGGGSGYGPGHGPGGASEMAVPDEGRELDRFFGGLSIKPK</sequence>
<dbReference type="Proteomes" id="UP001628179">
    <property type="component" value="Unassembled WGS sequence"/>
</dbReference>
<proteinExistence type="predicted"/>
<reference evidence="2 3" key="1">
    <citation type="submission" date="2024-09" db="EMBL/GenBank/DDBJ databases">
        <title>Itraconazole resistance in Madurella fahalii resulting from another homologue of gene encoding cytochrome P450 14-alpha sterol demethylase (CYP51).</title>
        <authorList>
            <person name="Yoshioka I."/>
            <person name="Fahal A.H."/>
            <person name="Kaneko S."/>
            <person name="Yaguchi T."/>
        </authorList>
    </citation>
    <scope>NUCLEOTIDE SEQUENCE [LARGE SCALE GENOMIC DNA]</scope>
    <source>
        <strain evidence="2 3">IFM 68171</strain>
    </source>
</reference>
<name>A0ABQ0G9J6_9PEZI</name>
<evidence type="ECO:0000256" key="1">
    <source>
        <dbReference type="SAM" id="MobiDB-lite"/>
    </source>
</evidence>
<evidence type="ECO:0000313" key="2">
    <source>
        <dbReference type="EMBL" id="GAB1314446.1"/>
    </source>
</evidence>
<feature type="region of interest" description="Disordered" evidence="1">
    <location>
        <begin position="150"/>
        <end position="208"/>
    </location>
</feature>
<dbReference type="GeneID" id="98175399"/>
<accession>A0ABQ0G9J6</accession>
<evidence type="ECO:0000313" key="3">
    <source>
        <dbReference type="Proteomes" id="UP001628179"/>
    </source>
</evidence>
<feature type="compositionally biased region" description="Low complexity" evidence="1">
    <location>
        <begin position="154"/>
        <end position="168"/>
    </location>
</feature>
<keyword evidence="3" id="KW-1185">Reference proteome</keyword>
<feature type="compositionally biased region" description="Gly residues" evidence="1">
    <location>
        <begin position="186"/>
        <end position="202"/>
    </location>
</feature>